<dbReference type="PANTHER" id="PTHR43798:SF33">
    <property type="entry name" value="HYDROLASE, PUTATIVE (AFU_ORTHOLOGUE AFUA_2G14860)-RELATED"/>
    <property type="match status" value="1"/>
</dbReference>
<dbReference type="InterPro" id="IPR000073">
    <property type="entry name" value="AB_hydrolase_1"/>
</dbReference>
<feature type="domain" description="AB hydrolase-1" evidence="1">
    <location>
        <begin position="25"/>
        <end position="119"/>
    </location>
</feature>
<keyword evidence="3" id="KW-1185">Reference proteome</keyword>
<evidence type="ECO:0000313" key="2">
    <source>
        <dbReference type="EMBL" id="KAG7441833.1"/>
    </source>
</evidence>
<organism evidence="2 3">
    <name type="scientific">Guyanagaster necrorhizus</name>
    <dbReference type="NCBI Taxonomy" id="856835"/>
    <lineage>
        <taxon>Eukaryota</taxon>
        <taxon>Fungi</taxon>
        <taxon>Dikarya</taxon>
        <taxon>Basidiomycota</taxon>
        <taxon>Agaricomycotina</taxon>
        <taxon>Agaricomycetes</taxon>
        <taxon>Agaricomycetidae</taxon>
        <taxon>Agaricales</taxon>
        <taxon>Marasmiineae</taxon>
        <taxon>Physalacriaceae</taxon>
        <taxon>Guyanagaster</taxon>
    </lineage>
</organism>
<dbReference type="GO" id="GO:0016020">
    <property type="term" value="C:membrane"/>
    <property type="evidence" value="ECO:0007669"/>
    <property type="project" value="TreeGrafter"/>
</dbReference>
<dbReference type="AlphaFoldDB" id="A0A9P7VJR1"/>
<comment type="caution">
    <text evidence="2">The sequence shown here is derived from an EMBL/GenBank/DDBJ whole genome shotgun (WGS) entry which is preliminary data.</text>
</comment>
<dbReference type="InterPro" id="IPR050266">
    <property type="entry name" value="AB_hydrolase_sf"/>
</dbReference>
<dbReference type="RefSeq" id="XP_043035333.1">
    <property type="nucleotide sequence ID" value="XM_043187176.1"/>
</dbReference>
<accession>A0A9P7VJR1</accession>
<protein>
    <submittedName>
        <fullName evidence="2">Alpha/beta-hydrolase</fullName>
    </submittedName>
</protein>
<dbReference type="InterPro" id="IPR029058">
    <property type="entry name" value="AB_hydrolase_fold"/>
</dbReference>
<dbReference type="GeneID" id="66109473"/>
<dbReference type="Pfam" id="PF00561">
    <property type="entry name" value="Abhydrolase_1"/>
    <property type="match status" value="1"/>
</dbReference>
<reference evidence="2" key="1">
    <citation type="submission" date="2020-11" db="EMBL/GenBank/DDBJ databases">
        <title>Adaptations for nitrogen fixation in a non-lichenized fungal sporocarp promotes dispersal by wood-feeding termites.</title>
        <authorList>
            <consortium name="DOE Joint Genome Institute"/>
            <person name="Koch R.A."/>
            <person name="Yoon G."/>
            <person name="Arayal U."/>
            <person name="Lail K."/>
            <person name="Amirebrahimi M."/>
            <person name="Labutti K."/>
            <person name="Lipzen A."/>
            <person name="Riley R."/>
            <person name="Barry K."/>
            <person name="Henrissat B."/>
            <person name="Grigoriev I.V."/>
            <person name="Herr J.R."/>
            <person name="Aime M.C."/>
        </authorList>
    </citation>
    <scope>NUCLEOTIDE SEQUENCE</scope>
    <source>
        <strain evidence="2">MCA 3950</strain>
    </source>
</reference>
<gene>
    <name evidence="2" type="ORF">BT62DRAFT_936715</name>
</gene>
<dbReference type="EMBL" id="MU250556">
    <property type="protein sequence ID" value="KAG7441833.1"/>
    <property type="molecule type" value="Genomic_DNA"/>
</dbReference>
<proteinExistence type="predicted"/>
<sequence length="286" mass="31971">MPSQYVASQDGTRIWADAAGTPGKPPVIFIHGLLCSSLNWSKQFTDKQLLDNLYMIKYETRGHGPSDQPESEKSYVSARHAEDFQAVCTAFNVNKPIVVSWSLGGLVVPDILSRFGTSPLPLAGHVMFNAVPWHSTIPEIAKPYTLTILPSLSSPHTVDFQNALKEFISGFVAPDNLGLISFEDRCTWMGCATNMNIAARTFSLSRTQDEAALLYVSKKLPILCIQATEDIMMELEKHEEFMKKNFGDNLDYRRLPGAGHAPFYELPEVVNPMILQFVQRVYKNNL</sequence>
<dbReference type="SUPFAM" id="SSF53474">
    <property type="entry name" value="alpha/beta-Hydrolases"/>
    <property type="match status" value="1"/>
</dbReference>
<dbReference type="PANTHER" id="PTHR43798">
    <property type="entry name" value="MONOACYLGLYCEROL LIPASE"/>
    <property type="match status" value="1"/>
</dbReference>
<evidence type="ECO:0000259" key="1">
    <source>
        <dbReference type="Pfam" id="PF00561"/>
    </source>
</evidence>
<dbReference type="Gene3D" id="3.40.50.1820">
    <property type="entry name" value="alpha/beta hydrolase"/>
    <property type="match status" value="1"/>
</dbReference>
<dbReference type="Proteomes" id="UP000812287">
    <property type="component" value="Unassembled WGS sequence"/>
</dbReference>
<name>A0A9P7VJR1_9AGAR</name>
<dbReference type="OrthoDB" id="408373at2759"/>
<evidence type="ECO:0000313" key="3">
    <source>
        <dbReference type="Proteomes" id="UP000812287"/>
    </source>
</evidence>